<dbReference type="Gene3D" id="3.90.380.10">
    <property type="entry name" value="Naphthalene 1,2-dioxygenase Alpha Subunit, Chain A, domain 1"/>
    <property type="match status" value="1"/>
</dbReference>
<evidence type="ECO:0000256" key="3">
    <source>
        <dbReference type="ARBA" id="ARBA00023002"/>
    </source>
</evidence>
<proteinExistence type="predicted"/>
<dbReference type="InterPro" id="IPR017941">
    <property type="entry name" value="Rieske_2Fe-2S"/>
</dbReference>
<dbReference type="Pfam" id="PF00355">
    <property type="entry name" value="Rieske"/>
    <property type="match status" value="1"/>
</dbReference>
<dbReference type="AlphaFoldDB" id="A0A7D7NAU5"/>
<evidence type="ECO:0000259" key="6">
    <source>
        <dbReference type="PROSITE" id="PS51296"/>
    </source>
</evidence>
<dbReference type="GO" id="GO:0016491">
    <property type="term" value="F:oxidoreductase activity"/>
    <property type="evidence" value="ECO:0007669"/>
    <property type="project" value="UniProtKB-KW"/>
</dbReference>
<dbReference type="SUPFAM" id="SSF50022">
    <property type="entry name" value="ISP domain"/>
    <property type="match status" value="1"/>
</dbReference>
<dbReference type="GO" id="GO:0051537">
    <property type="term" value="F:2 iron, 2 sulfur cluster binding"/>
    <property type="evidence" value="ECO:0007669"/>
    <property type="project" value="UniProtKB-KW"/>
</dbReference>
<dbReference type="PANTHER" id="PTHR21266">
    <property type="entry name" value="IRON-SULFUR DOMAIN CONTAINING PROTEIN"/>
    <property type="match status" value="1"/>
</dbReference>
<sequence>MPLSRRLPETALHNGISTTGFQVAFPLPAMSLHNYWYIAATERDVRRKPQCLTLFDRHYVVFHAGNGRFAAMEDRCPHRNAPLSAGKVCNGQIRCPYHGWQFAADGRLARIPALDGQALPAIRIPTVHCTAQDGYVWLCPGNPATPAPLPFPHLNEAGWTSFRMRTRFAAPVAQCLENFLDCPHAVYVHDSWFRSATGKPVRATLRHLADGAEVEYENEPREQSWVWRLLQNSGTEMRHTDRFIAPATSRVDYRFSDRKHYIITSSCTPISENETEVHTVISFRYGRLGPLVRLVFEPLSHLIIGQDVDIMQRQRDNIRRFGGRERFYTSEADLLLPAIQAWRQALAEGSEPPATGTEQTRTLSL</sequence>
<dbReference type="PANTHER" id="PTHR21266:SF60">
    <property type="entry name" value="3-KETOSTEROID-9-ALPHA-MONOOXYGENASE, OXYGENASE COMPONENT"/>
    <property type="match status" value="1"/>
</dbReference>
<dbReference type="EMBL" id="CP059567">
    <property type="protein sequence ID" value="QMT39856.1"/>
    <property type="molecule type" value="Genomic_DNA"/>
</dbReference>
<dbReference type="InterPro" id="IPR044043">
    <property type="entry name" value="VanA_C_cat"/>
</dbReference>
<dbReference type="RefSeq" id="WP_182121632.1">
    <property type="nucleotide sequence ID" value="NZ_CP059567.1"/>
</dbReference>
<name>A0A7D7NAU5_9NEIS</name>
<dbReference type="PROSITE" id="PS51296">
    <property type="entry name" value="RIESKE"/>
    <property type="match status" value="1"/>
</dbReference>
<evidence type="ECO:0000256" key="4">
    <source>
        <dbReference type="ARBA" id="ARBA00023004"/>
    </source>
</evidence>
<reference evidence="7 8" key="1">
    <citation type="submission" date="2020-07" db="EMBL/GenBank/DDBJ databases">
        <title>Genomic diversity of species in the Neisseriaceae family.</title>
        <authorList>
            <person name="Vincent A.T."/>
            <person name="Bernet E."/>
            <person name="Veyrier F.J."/>
        </authorList>
    </citation>
    <scope>NUCLEOTIDE SEQUENCE [LARGE SCALE GENOMIC DNA]</scope>
    <source>
        <strain evidence="7 8">DSM 22244</strain>
    </source>
</reference>
<dbReference type="SUPFAM" id="SSF55961">
    <property type="entry name" value="Bet v1-like"/>
    <property type="match status" value="1"/>
</dbReference>
<accession>A0A7D7NAU5</accession>
<keyword evidence="5" id="KW-0411">Iron-sulfur</keyword>
<dbReference type="Proteomes" id="UP000514752">
    <property type="component" value="Chromosome"/>
</dbReference>
<evidence type="ECO:0000313" key="7">
    <source>
        <dbReference type="EMBL" id="QMT39856.1"/>
    </source>
</evidence>
<dbReference type="Gene3D" id="2.102.10.10">
    <property type="entry name" value="Rieske [2Fe-2S] iron-sulphur domain"/>
    <property type="match status" value="1"/>
</dbReference>
<keyword evidence="1" id="KW-0001">2Fe-2S</keyword>
<evidence type="ECO:0000256" key="5">
    <source>
        <dbReference type="ARBA" id="ARBA00023014"/>
    </source>
</evidence>
<evidence type="ECO:0000256" key="1">
    <source>
        <dbReference type="ARBA" id="ARBA00022714"/>
    </source>
</evidence>
<gene>
    <name evidence="7" type="ORF">H3L94_08270</name>
</gene>
<dbReference type="GO" id="GO:0046872">
    <property type="term" value="F:metal ion binding"/>
    <property type="evidence" value="ECO:0007669"/>
    <property type="project" value="UniProtKB-KW"/>
</dbReference>
<keyword evidence="4" id="KW-0408">Iron</keyword>
<evidence type="ECO:0000256" key="2">
    <source>
        <dbReference type="ARBA" id="ARBA00022723"/>
    </source>
</evidence>
<dbReference type="Pfam" id="PF19112">
    <property type="entry name" value="VanA_C"/>
    <property type="match status" value="1"/>
</dbReference>
<dbReference type="InterPro" id="IPR050584">
    <property type="entry name" value="Cholesterol_7-desaturase"/>
</dbReference>
<feature type="domain" description="Rieske" evidence="6">
    <location>
        <begin position="36"/>
        <end position="138"/>
    </location>
</feature>
<keyword evidence="2" id="KW-0479">Metal-binding</keyword>
<dbReference type="KEGG" id="nsg:H3L94_08270"/>
<keyword evidence="3" id="KW-0560">Oxidoreductase</keyword>
<protein>
    <submittedName>
        <fullName evidence="7">Rieske 2Fe-2S domain-containing protein</fullName>
    </submittedName>
</protein>
<evidence type="ECO:0000313" key="8">
    <source>
        <dbReference type="Proteomes" id="UP000514752"/>
    </source>
</evidence>
<organism evidence="7 8">
    <name type="scientific">Neisseria shayeganii</name>
    <dbReference type="NCBI Taxonomy" id="607712"/>
    <lineage>
        <taxon>Bacteria</taxon>
        <taxon>Pseudomonadati</taxon>
        <taxon>Pseudomonadota</taxon>
        <taxon>Betaproteobacteria</taxon>
        <taxon>Neisseriales</taxon>
        <taxon>Neisseriaceae</taxon>
        <taxon>Neisseria</taxon>
    </lineage>
</organism>
<dbReference type="InterPro" id="IPR036922">
    <property type="entry name" value="Rieske_2Fe-2S_sf"/>
</dbReference>